<dbReference type="Pfam" id="PF17854">
    <property type="entry name" value="FtsK_alpha"/>
    <property type="match status" value="1"/>
</dbReference>
<protein>
    <submittedName>
        <fullName evidence="18">DNA translocase</fullName>
    </submittedName>
</protein>
<comment type="similarity">
    <text evidence="2">Belongs to the FtsK/SpoIIIE/SftA family.</text>
</comment>
<evidence type="ECO:0000256" key="10">
    <source>
        <dbReference type="ARBA" id="ARBA00023125"/>
    </source>
</evidence>
<dbReference type="InterPro" id="IPR041027">
    <property type="entry name" value="FtsK_alpha"/>
</dbReference>
<keyword evidence="4" id="KW-0132">Cell division</keyword>
<feature type="region of interest" description="Disordered" evidence="15">
    <location>
        <begin position="193"/>
        <end position="264"/>
    </location>
</feature>
<dbReference type="Gene3D" id="1.10.10.10">
    <property type="entry name" value="Winged helix-like DNA-binding domain superfamily/Winged helix DNA-binding domain"/>
    <property type="match status" value="1"/>
</dbReference>
<keyword evidence="3" id="KW-1003">Cell membrane</keyword>
<evidence type="ECO:0000256" key="4">
    <source>
        <dbReference type="ARBA" id="ARBA00022618"/>
    </source>
</evidence>
<evidence type="ECO:0000256" key="16">
    <source>
        <dbReference type="SAM" id="Phobius"/>
    </source>
</evidence>
<name>A0A194AGH1_9BACT</name>
<keyword evidence="8 14" id="KW-0067">ATP-binding</keyword>
<evidence type="ECO:0000313" key="19">
    <source>
        <dbReference type="Proteomes" id="UP000095200"/>
    </source>
</evidence>
<comment type="subcellular location">
    <subcellularLocation>
        <location evidence="1">Cell membrane</location>
        <topology evidence="1">Multi-pass membrane protein</topology>
    </subcellularLocation>
</comment>
<feature type="transmembrane region" description="Helical" evidence="16">
    <location>
        <begin position="94"/>
        <end position="113"/>
    </location>
</feature>
<dbReference type="Gene3D" id="3.30.980.40">
    <property type="match status" value="1"/>
</dbReference>
<keyword evidence="11 16" id="KW-0472">Membrane</keyword>
<dbReference type="InterPro" id="IPR036388">
    <property type="entry name" value="WH-like_DNA-bd_sf"/>
</dbReference>
<feature type="binding site" evidence="14">
    <location>
        <begin position="399"/>
        <end position="406"/>
    </location>
    <ligand>
        <name>ATP</name>
        <dbReference type="ChEBI" id="CHEBI:30616"/>
    </ligand>
</feature>
<evidence type="ECO:0000256" key="13">
    <source>
        <dbReference type="ARBA" id="ARBA00025923"/>
    </source>
</evidence>
<dbReference type="InterPro" id="IPR018541">
    <property type="entry name" value="Ftsk_gamma"/>
</dbReference>
<feature type="domain" description="FtsK" evidence="17">
    <location>
        <begin position="382"/>
        <end position="581"/>
    </location>
</feature>
<feature type="transmembrane region" description="Helical" evidence="16">
    <location>
        <begin position="146"/>
        <end position="168"/>
    </location>
</feature>
<dbReference type="PANTHER" id="PTHR22683:SF41">
    <property type="entry name" value="DNA TRANSLOCASE FTSK"/>
    <property type="match status" value="1"/>
</dbReference>
<dbReference type="PROSITE" id="PS50901">
    <property type="entry name" value="FTSK"/>
    <property type="match status" value="1"/>
</dbReference>
<dbReference type="PANTHER" id="PTHR22683">
    <property type="entry name" value="SPORULATION PROTEIN RELATED"/>
    <property type="match status" value="1"/>
</dbReference>
<keyword evidence="5 16" id="KW-0812">Transmembrane</keyword>
<dbReference type="SMART" id="SM00843">
    <property type="entry name" value="Ftsk_gamma"/>
    <property type="match status" value="1"/>
</dbReference>
<gene>
    <name evidence="18" type="ORF">DPF_0884</name>
</gene>
<evidence type="ECO:0000259" key="17">
    <source>
        <dbReference type="PROSITE" id="PS50901"/>
    </source>
</evidence>
<dbReference type="Pfam" id="PF13491">
    <property type="entry name" value="FtsK_4TM"/>
    <property type="match status" value="1"/>
</dbReference>
<evidence type="ECO:0000313" key="18">
    <source>
        <dbReference type="EMBL" id="GAU08181.1"/>
    </source>
</evidence>
<keyword evidence="7" id="KW-0159">Chromosome partition</keyword>
<reference evidence="19" key="1">
    <citation type="submission" date="2016-06" db="EMBL/GenBank/DDBJ databases">
        <title>Draft genome sequence of Desulfoplanes formicivorans strain Pf12B.</title>
        <authorList>
            <person name="Watanabe M."/>
            <person name="Kojima H."/>
            <person name="Fukui M."/>
        </authorList>
    </citation>
    <scope>NUCLEOTIDE SEQUENCE [LARGE SCALE GENOMIC DNA]</scope>
    <source>
        <strain evidence="19">Pf12B</strain>
    </source>
</reference>
<sequence>MTEPHTRLQREFSSLALLFAAMFLGLSLFTFSPSDPGFNHQAGHTMPIANQAGLVGAYTAGILVDFFGLGALVWPFVFLGWGASLLFPKLRPSWWRMLGATLTFILCLAWLSFPWAQEHLRFLGMQGGGFLGNTLFSLCNTYLKHYGTILVLVFCSVISVQIVFGLSWTSMGHRLRVKCLDVWYTLQTRRAATTRPADQRGRKGRTSPNKPSRTQETAPVEDQEPTPAPKPTPTRPSRSPAKTANSALPGLELLNPVPDSQPRIPKSQLEDLARRLKECLADFSIQGEVQRIQPGPVITMLEFKPAPGVKISRISGLGNDLSLALKAMAVRIVAPLPGKDTVGIEIPNRERQTVYLQEILSSPTFTKTKAKIPLALGKDIQGQPRQADLATMPHLLVAGATGAGKSVCLNTLILSILYKSGPEDVKLLLVDPKRIELAVYAPLPHLVHPVVTDMSLAKSALEWAVYEMEQRYEAMAKVGVRNIASYNQKLQGMGNVRPEKLQGLNPYPYLVIIVDELADLMLTAGKEVEVSIVRLAQLARAAGIHLILATQRPSVDVVTGLIKANFPSRIAFQVSSKHDSRTILDGVGAEYLLGRGDMLFKKSGGNLTRIHGAFVDDDEIAAVVDFWAAKGKQEFELDFASWKQEQSASAGPGGSGNDIADDPKYGEAVAFVMDHGKASISLIQRRLRIGFNKAARFIEQMEQDGIIGPQEGSKPRSVIKK</sequence>
<dbReference type="SUPFAM" id="SSF52540">
    <property type="entry name" value="P-loop containing nucleoside triphosphate hydrolases"/>
    <property type="match status" value="1"/>
</dbReference>
<evidence type="ECO:0000256" key="8">
    <source>
        <dbReference type="ARBA" id="ARBA00022840"/>
    </source>
</evidence>
<dbReference type="GO" id="GO:0003677">
    <property type="term" value="F:DNA binding"/>
    <property type="evidence" value="ECO:0007669"/>
    <property type="project" value="UniProtKB-KW"/>
</dbReference>
<dbReference type="GO" id="GO:0005886">
    <property type="term" value="C:plasma membrane"/>
    <property type="evidence" value="ECO:0007669"/>
    <property type="project" value="UniProtKB-SubCell"/>
</dbReference>
<keyword evidence="6 14" id="KW-0547">Nucleotide-binding</keyword>
<dbReference type="OrthoDB" id="9807790at2"/>
<evidence type="ECO:0000256" key="1">
    <source>
        <dbReference type="ARBA" id="ARBA00004651"/>
    </source>
</evidence>
<dbReference type="InterPro" id="IPR002543">
    <property type="entry name" value="FtsK_dom"/>
</dbReference>
<dbReference type="GO" id="GO:0051301">
    <property type="term" value="P:cell division"/>
    <property type="evidence" value="ECO:0007669"/>
    <property type="project" value="UniProtKB-KW"/>
</dbReference>
<evidence type="ECO:0000256" key="7">
    <source>
        <dbReference type="ARBA" id="ARBA00022829"/>
    </source>
</evidence>
<dbReference type="SUPFAM" id="SSF46785">
    <property type="entry name" value="Winged helix' DNA-binding domain"/>
    <property type="match status" value="1"/>
</dbReference>
<dbReference type="InterPro" id="IPR027417">
    <property type="entry name" value="P-loop_NTPase"/>
</dbReference>
<comment type="subunit">
    <text evidence="13">Homohexamer. Forms a ring that surrounds DNA.</text>
</comment>
<dbReference type="InterPro" id="IPR036390">
    <property type="entry name" value="WH_DNA-bd_sf"/>
</dbReference>
<dbReference type="GO" id="GO:0005524">
    <property type="term" value="F:ATP binding"/>
    <property type="evidence" value="ECO:0007669"/>
    <property type="project" value="UniProtKB-UniRule"/>
</dbReference>
<dbReference type="InterPro" id="IPR003593">
    <property type="entry name" value="AAA+_ATPase"/>
</dbReference>
<dbReference type="SMART" id="SM00382">
    <property type="entry name" value="AAA"/>
    <property type="match status" value="1"/>
</dbReference>
<evidence type="ECO:0000256" key="5">
    <source>
        <dbReference type="ARBA" id="ARBA00022692"/>
    </source>
</evidence>
<evidence type="ECO:0000256" key="9">
    <source>
        <dbReference type="ARBA" id="ARBA00022989"/>
    </source>
</evidence>
<feature type="compositionally biased region" description="Polar residues" evidence="15">
    <location>
        <begin position="206"/>
        <end position="217"/>
    </location>
</feature>
<accession>A0A194AGH1</accession>
<evidence type="ECO:0000256" key="6">
    <source>
        <dbReference type="ARBA" id="ARBA00022741"/>
    </source>
</evidence>
<evidence type="ECO:0000256" key="2">
    <source>
        <dbReference type="ARBA" id="ARBA00006474"/>
    </source>
</evidence>
<feature type="transmembrane region" description="Helical" evidence="16">
    <location>
        <begin position="12"/>
        <end position="31"/>
    </location>
</feature>
<dbReference type="RefSeq" id="WP_069857667.1">
    <property type="nucleotide sequence ID" value="NZ_BDFE01000009.1"/>
</dbReference>
<comment type="caution">
    <text evidence="18">The sequence shown here is derived from an EMBL/GenBank/DDBJ whole genome shotgun (WGS) entry which is preliminary data.</text>
</comment>
<evidence type="ECO:0000256" key="15">
    <source>
        <dbReference type="SAM" id="MobiDB-lite"/>
    </source>
</evidence>
<evidence type="ECO:0000256" key="14">
    <source>
        <dbReference type="PROSITE-ProRule" id="PRU00289"/>
    </source>
</evidence>
<keyword evidence="9 16" id="KW-1133">Transmembrane helix</keyword>
<feature type="transmembrane region" description="Helical" evidence="16">
    <location>
        <begin position="66"/>
        <end position="87"/>
    </location>
</feature>
<dbReference type="EMBL" id="BDFE01000009">
    <property type="protein sequence ID" value="GAU08181.1"/>
    <property type="molecule type" value="Genomic_DNA"/>
</dbReference>
<dbReference type="Proteomes" id="UP000095200">
    <property type="component" value="Unassembled WGS sequence"/>
</dbReference>
<evidence type="ECO:0000256" key="3">
    <source>
        <dbReference type="ARBA" id="ARBA00022475"/>
    </source>
</evidence>
<dbReference type="GO" id="GO:0007059">
    <property type="term" value="P:chromosome segregation"/>
    <property type="evidence" value="ECO:0007669"/>
    <property type="project" value="UniProtKB-KW"/>
</dbReference>
<keyword evidence="19" id="KW-1185">Reference proteome</keyword>
<proteinExistence type="inferred from homology"/>
<evidence type="ECO:0000256" key="11">
    <source>
        <dbReference type="ARBA" id="ARBA00023136"/>
    </source>
</evidence>
<keyword evidence="10" id="KW-0238">DNA-binding</keyword>
<dbReference type="InterPro" id="IPR025199">
    <property type="entry name" value="FtsK_4TM"/>
</dbReference>
<evidence type="ECO:0000256" key="12">
    <source>
        <dbReference type="ARBA" id="ARBA00023306"/>
    </source>
</evidence>
<dbReference type="InterPro" id="IPR050206">
    <property type="entry name" value="FtsK/SpoIIIE/SftA"/>
</dbReference>
<organism evidence="18 19">
    <name type="scientific">Desulfoplanes formicivorans</name>
    <dbReference type="NCBI Taxonomy" id="1592317"/>
    <lineage>
        <taxon>Bacteria</taxon>
        <taxon>Pseudomonadati</taxon>
        <taxon>Thermodesulfobacteriota</taxon>
        <taxon>Desulfovibrionia</taxon>
        <taxon>Desulfovibrionales</taxon>
        <taxon>Desulfoplanaceae</taxon>
        <taxon>Desulfoplanes</taxon>
    </lineage>
</organism>
<dbReference type="Gene3D" id="3.40.50.300">
    <property type="entry name" value="P-loop containing nucleotide triphosphate hydrolases"/>
    <property type="match status" value="1"/>
</dbReference>
<keyword evidence="12" id="KW-0131">Cell cycle</keyword>
<dbReference type="Pfam" id="PF01580">
    <property type="entry name" value="FtsK_SpoIIIE"/>
    <property type="match status" value="1"/>
</dbReference>
<dbReference type="AlphaFoldDB" id="A0A194AGH1"/>
<dbReference type="STRING" id="1592317.DPF_0884"/>
<dbReference type="Pfam" id="PF09397">
    <property type="entry name" value="FtsK_gamma"/>
    <property type="match status" value="1"/>
</dbReference>